<organism evidence="3">
    <name type="scientific">Nicotiana tabacum</name>
    <name type="common">Common tobacco</name>
    <dbReference type="NCBI Taxonomy" id="4097"/>
    <lineage>
        <taxon>Eukaryota</taxon>
        <taxon>Viridiplantae</taxon>
        <taxon>Streptophyta</taxon>
        <taxon>Embryophyta</taxon>
        <taxon>Tracheophyta</taxon>
        <taxon>Spermatophyta</taxon>
        <taxon>Magnoliopsida</taxon>
        <taxon>eudicotyledons</taxon>
        <taxon>Gunneridae</taxon>
        <taxon>Pentapetalae</taxon>
        <taxon>asterids</taxon>
        <taxon>lamiids</taxon>
        <taxon>Solanales</taxon>
        <taxon>Solanaceae</taxon>
        <taxon>Nicotianoideae</taxon>
        <taxon>Nicotianeae</taxon>
        <taxon>Nicotiana</taxon>
    </lineage>
</organism>
<evidence type="ECO:0000256" key="2">
    <source>
        <dbReference type="SAM" id="MobiDB-lite"/>
    </source>
</evidence>
<dbReference type="KEGG" id="nta:107792830"/>
<feature type="compositionally biased region" description="Acidic residues" evidence="2">
    <location>
        <begin position="244"/>
        <end position="259"/>
    </location>
</feature>
<evidence type="ECO:0000313" key="3">
    <source>
        <dbReference type="RefSeq" id="XP_016470559.1"/>
    </source>
</evidence>
<keyword evidence="1" id="KW-0175">Coiled coil</keyword>
<feature type="coiled-coil region" evidence="1">
    <location>
        <begin position="82"/>
        <end position="184"/>
    </location>
</feature>
<gene>
    <name evidence="3" type="primary">LOC107792830</name>
</gene>
<reference evidence="3" key="1">
    <citation type="submission" date="2025-08" db="UniProtKB">
        <authorList>
            <consortium name="RefSeq"/>
        </authorList>
    </citation>
    <scope>IDENTIFICATION</scope>
</reference>
<dbReference type="PaxDb" id="4097-A0A1S4A1T8"/>
<proteinExistence type="predicted"/>
<accession>A0A1S4A1T8</accession>
<name>A0A1S4A1T8_TOBAC</name>
<protein>
    <submittedName>
        <fullName evidence="3">Uncharacterized protein</fullName>
    </submittedName>
</protein>
<dbReference type="OrthoDB" id="1243197at2759"/>
<evidence type="ECO:0000256" key="1">
    <source>
        <dbReference type="SAM" id="Coils"/>
    </source>
</evidence>
<feature type="region of interest" description="Disordered" evidence="2">
    <location>
        <begin position="221"/>
        <end position="259"/>
    </location>
</feature>
<sequence length="259" mass="28968">MRTPKVDGAHGGEDLFRGYFIRVEAATDLSAASSLLDEAQQALNRAFALHQEAFSKSRVELSRYEADLRGVMEERNAFKILSGQKEEEIKDLQAELLQQKVKRIEQFREEVNMMKAETLGWKESIDHFAAEKESSRAQLSSVENQLRGMKDKRSAQAKKIEELEARLASELAEAKSEAEKAKAEAIVAIYRADAEAAKVQAREIHARGFDLTNEIIKAKEHEDDARALASSDDDDDDGGKSGFENDDDFDGEESSPEEN</sequence>
<dbReference type="RefSeq" id="XP_016470559.1">
    <property type="nucleotide sequence ID" value="XM_016615073.1"/>
</dbReference>
<dbReference type="AlphaFoldDB" id="A0A1S4A1T8"/>